<comment type="caution">
    <text evidence="1">The sequence shown here is derived from an EMBL/GenBank/DDBJ whole genome shotgun (WGS) entry which is preliminary data.</text>
</comment>
<sequence>MKQMYIEDACIVPIDFTAESLSREIKELRPTVYVQGNAFCCLLGADPQTGIFACGDTIETALAAWQDALVEYMKKALEDDELRNYVSDSLTASNREVW</sequence>
<keyword evidence="2" id="KW-1185">Reference proteome</keyword>
<evidence type="ECO:0000313" key="2">
    <source>
        <dbReference type="Proteomes" id="UP001597545"/>
    </source>
</evidence>
<dbReference type="Proteomes" id="UP001597545">
    <property type="component" value="Unassembled WGS sequence"/>
</dbReference>
<organism evidence="1 2">
    <name type="scientific">Sphingobacterium suaedae</name>
    <dbReference type="NCBI Taxonomy" id="1686402"/>
    <lineage>
        <taxon>Bacteria</taxon>
        <taxon>Pseudomonadati</taxon>
        <taxon>Bacteroidota</taxon>
        <taxon>Sphingobacteriia</taxon>
        <taxon>Sphingobacteriales</taxon>
        <taxon>Sphingobacteriaceae</taxon>
        <taxon>Sphingobacterium</taxon>
    </lineage>
</organism>
<gene>
    <name evidence="1" type="ORF">ACFSR5_03625</name>
</gene>
<accession>A0ABW5KG77</accession>
<evidence type="ECO:0000313" key="1">
    <source>
        <dbReference type="EMBL" id="MFD2546732.1"/>
    </source>
</evidence>
<dbReference type="RefSeq" id="WP_380900811.1">
    <property type="nucleotide sequence ID" value="NZ_JBHUEG010000007.1"/>
</dbReference>
<reference evidence="2" key="1">
    <citation type="journal article" date="2019" name="Int. J. Syst. Evol. Microbiol.">
        <title>The Global Catalogue of Microorganisms (GCM) 10K type strain sequencing project: providing services to taxonomists for standard genome sequencing and annotation.</title>
        <authorList>
            <consortium name="The Broad Institute Genomics Platform"/>
            <consortium name="The Broad Institute Genome Sequencing Center for Infectious Disease"/>
            <person name="Wu L."/>
            <person name="Ma J."/>
        </authorList>
    </citation>
    <scope>NUCLEOTIDE SEQUENCE [LARGE SCALE GENOMIC DNA]</scope>
    <source>
        <strain evidence="2">KCTC 42662</strain>
    </source>
</reference>
<proteinExistence type="predicted"/>
<name>A0ABW5KG77_9SPHI</name>
<protein>
    <recommendedName>
        <fullName evidence="3">Type II toxin-antitoxin system HicB family antitoxin</fullName>
    </recommendedName>
</protein>
<evidence type="ECO:0008006" key="3">
    <source>
        <dbReference type="Google" id="ProtNLM"/>
    </source>
</evidence>
<dbReference type="EMBL" id="JBHULR010000003">
    <property type="protein sequence ID" value="MFD2546732.1"/>
    <property type="molecule type" value="Genomic_DNA"/>
</dbReference>